<dbReference type="Proteomes" id="UP000061809">
    <property type="component" value="Chromosome"/>
</dbReference>
<dbReference type="EMBL" id="CP012801">
    <property type="protein sequence ID" value="ALJ58809.1"/>
    <property type="molecule type" value="Genomic_DNA"/>
</dbReference>
<keyword evidence="1" id="KW-0732">Signal</keyword>
<reference evidence="4 6" key="2">
    <citation type="journal article" date="2019" name="Nat. Med.">
        <title>A library of human gut bacterial isolates paired with longitudinal multiomics data enables mechanistic microbiome research.</title>
        <authorList>
            <person name="Poyet M."/>
            <person name="Groussin M."/>
            <person name="Gibbons S.M."/>
            <person name="Avila-Pacheco J."/>
            <person name="Jiang X."/>
            <person name="Kearney S.M."/>
            <person name="Perrotta A.R."/>
            <person name="Berdy B."/>
            <person name="Zhao S."/>
            <person name="Lieberman T.D."/>
            <person name="Swanson P.K."/>
            <person name="Smith M."/>
            <person name="Roesemann S."/>
            <person name="Alexander J.E."/>
            <person name="Rich S.A."/>
            <person name="Livny J."/>
            <person name="Vlamakis H."/>
            <person name="Clish C."/>
            <person name="Bullock K."/>
            <person name="Deik A."/>
            <person name="Scott J."/>
            <person name="Pierce K.A."/>
            <person name="Xavier R.J."/>
            <person name="Alm E.J."/>
        </authorList>
    </citation>
    <scope>NUCLEOTIDE SEQUENCE [LARGE SCALE GENOMIC DNA]</scope>
    <source>
        <strain evidence="4 6">BIOML-A6</strain>
    </source>
</reference>
<dbReference type="Pfam" id="PF13201">
    <property type="entry name" value="PCMD"/>
    <property type="match status" value="1"/>
</dbReference>
<dbReference type="RefSeq" id="WP_007218961.1">
    <property type="nucleotide sequence ID" value="NZ_CABMLT010000006.1"/>
</dbReference>
<evidence type="ECO:0000313" key="6">
    <source>
        <dbReference type="Proteomes" id="UP000448877"/>
    </source>
</evidence>
<evidence type="ECO:0000313" key="5">
    <source>
        <dbReference type="Proteomes" id="UP000061809"/>
    </source>
</evidence>
<dbReference type="PATRIC" id="fig|246787.4.peg.1600"/>
<feature type="signal peptide" evidence="1">
    <location>
        <begin position="1"/>
        <end position="20"/>
    </location>
</feature>
<dbReference type="EMBL" id="VVYV01000002">
    <property type="protein sequence ID" value="KAA5423364.1"/>
    <property type="molecule type" value="Genomic_DNA"/>
</dbReference>
<dbReference type="InterPro" id="IPR038653">
    <property type="entry name" value="Put_CMD_sf"/>
</dbReference>
<proteinExistence type="predicted"/>
<feature type="chain" id="PRO_5013461239" evidence="1">
    <location>
        <begin position="21"/>
        <end position="367"/>
    </location>
</feature>
<reference evidence="3 5" key="1">
    <citation type="journal article" date="2015" name="Science">
        <title>Genetic determinants of in vivo fitness and diet responsiveness in multiple human gut Bacteroides.</title>
        <authorList>
            <person name="Wu M."/>
            <person name="McNulty N.P."/>
            <person name="Rodionov D.A."/>
            <person name="Khoroshkin M.S."/>
            <person name="Griffin N.W."/>
            <person name="Cheng J."/>
            <person name="Latreille P."/>
            <person name="Kerstetter R.A."/>
            <person name="Terrapon N."/>
            <person name="Henrissat B."/>
            <person name="Osterman A.L."/>
            <person name="Gordon J.I."/>
        </authorList>
    </citation>
    <scope>NUCLEOTIDE SEQUENCE [LARGE SCALE GENOMIC DNA]</scope>
    <source>
        <strain evidence="3 5">WH2</strain>
    </source>
</reference>
<dbReference type="GO" id="GO:0016787">
    <property type="term" value="F:hydrolase activity"/>
    <property type="evidence" value="ECO:0007669"/>
    <property type="project" value="UniProtKB-KW"/>
</dbReference>
<evidence type="ECO:0000256" key="1">
    <source>
        <dbReference type="SAM" id="SignalP"/>
    </source>
</evidence>
<feature type="domain" description="Putative carbohydrate metabolism" evidence="2">
    <location>
        <begin position="124"/>
        <end position="363"/>
    </location>
</feature>
<sequence>MKIKTLTSCFFLAFAISSCIQDEALNAEADIETCSVPGDVLNREPIIGNDEITLPLKKGADITKLAPEFTLTPGATIEPASGTVRDFTDTKDKPLLYTVTSEDKQWTKQYKVSAMFSGIPTSFHFEEVTPVNDKNGQPIFYNFQETDAIGNLLKWANANEGFNYTGVQAAADDYPTSPSPNGKVGNCVKLTTKSTGELGERLKMYIAAGNLFTGSFKIVIPEVVKATKFGVPFNHIPVSLKGYYKYKAGETFTVAGKPVSGRKDMCDIYGVFYETDANLNSLDGTNIFTDPHIISVARISDAKETDDWTLFNLTFVNKPGKEVDLEKLQNDGYNLAIVFASSVKGDLFEGAVGSTLYIDEVELSYMH</sequence>
<dbReference type="AlphaFoldDB" id="A0A0P0G475"/>
<organism evidence="3 5">
    <name type="scientific">Bacteroides cellulosilyticus</name>
    <dbReference type="NCBI Taxonomy" id="246787"/>
    <lineage>
        <taxon>Bacteria</taxon>
        <taxon>Pseudomonadati</taxon>
        <taxon>Bacteroidota</taxon>
        <taxon>Bacteroidia</taxon>
        <taxon>Bacteroidales</taxon>
        <taxon>Bacteroidaceae</taxon>
        <taxon>Bacteroides</taxon>
    </lineage>
</organism>
<evidence type="ECO:0000313" key="3">
    <source>
        <dbReference type="EMBL" id="ALJ58809.1"/>
    </source>
</evidence>
<keyword evidence="3" id="KW-0378">Hydrolase</keyword>
<dbReference type="GeneID" id="66307007"/>
<dbReference type="PROSITE" id="PS51257">
    <property type="entry name" value="PROKAR_LIPOPROTEIN"/>
    <property type="match status" value="1"/>
</dbReference>
<name>A0A0P0G475_9BACE</name>
<dbReference type="KEGG" id="bcel:BcellWH2_01555"/>
<dbReference type="InterPro" id="IPR025112">
    <property type="entry name" value="PCMD"/>
</dbReference>
<dbReference type="Gene3D" id="2.60.40.2340">
    <property type="match status" value="1"/>
</dbReference>
<dbReference type="Proteomes" id="UP000448877">
    <property type="component" value="Unassembled WGS sequence"/>
</dbReference>
<dbReference type="eggNOG" id="ENOG502Z913">
    <property type="taxonomic scope" value="Bacteria"/>
</dbReference>
<gene>
    <name evidence="3" type="ORF">BcellWH2_01555</name>
    <name evidence="4" type="ORF">F2Y81_01975</name>
</gene>
<evidence type="ECO:0000259" key="2">
    <source>
        <dbReference type="Pfam" id="PF13201"/>
    </source>
</evidence>
<dbReference type="STRING" id="246787.BcellWH2_01555"/>
<accession>A0A0P0G475</accession>
<protein>
    <submittedName>
        <fullName evidence="3">Putative glycoside hydrolase</fullName>
    </submittedName>
</protein>
<dbReference type="Gene3D" id="2.60.120.890">
    <property type="entry name" value="BT2081, beta-jelly-roll domain"/>
    <property type="match status" value="1"/>
</dbReference>
<evidence type="ECO:0000313" key="4">
    <source>
        <dbReference type="EMBL" id="KAA5423364.1"/>
    </source>
</evidence>